<feature type="compositionally biased region" description="Polar residues" evidence="4">
    <location>
        <begin position="143"/>
        <end position="152"/>
    </location>
</feature>
<dbReference type="Proteomes" id="UP000245884">
    <property type="component" value="Unassembled WGS sequence"/>
</dbReference>
<dbReference type="InterPro" id="IPR036322">
    <property type="entry name" value="WD40_repeat_dom_sf"/>
</dbReference>
<dbReference type="GO" id="GO:0045159">
    <property type="term" value="F:myosin II binding"/>
    <property type="evidence" value="ECO:0007669"/>
    <property type="project" value="TreeGrafter"/>
</dbReference>
<name>A0A316UHH2_9BASI</name>
<dbReference type="GO" id="GO:0005096">
    <property type="term" value="F:GTPase activator activity"/>
    <property type="evidence" value="ECO:0007669"/>
    <property type="project" value="TreeGrafter"/>
</dbReference>
<feature type="region of interest" description="Disordered" evidence="4">
    <location>
        <begin position="606"/>
        <end position="625"/>
    </location>
</feature>
<dbReference type="GO" id="GO:0019905">
    <property type="term" value="F:syntaxin binding"/>
    <property type="evidence" value="ECO:0007669"/>
    <property type="project" value="TreeGrafter"/>
</dbReference>
<sequence>MSSGSGHWPSLLRNAAGGHHRSPSSQIEGIDWSRDLASVPTAQSLFSEALLDNIVLPGEVSTLAFDPIQGYMAVGTLSGSVHLFGSPAVSLSWTLRPCQPVKFLLFKPGTPLLVCADAKENVSIYDLSRPDPAAQAKSHANNRRGSLSQAGNLLQPHPDTPTRVAALTARNSITTLTLSPSHAHLFIGLRDGTVDTYDLDRLCSSPYRIPNCWLEEEELLRRSGVPDAPRRRHVPLVVDIAISPKDLNILLLAYEGGACLLDIKERSVLASFQLRLLPGAPGAGGIAPEAIWTERGSPVTCVAWRPDGQIFAMGHEDGLISFWSAADDSKPLLVRSLAELDLDRPTVDELPGRPPREPIFKLAWSGFPGKRWLDALSGGKADEQMSAADVEGGSTILTVLGGAVPNHDPPGVMTLHFPPYVATAPSSATTTASFWGSAAQPAHEVAHKARPGLRASLTSTRETRVLSNATVQDFILLPRSSPHYSMAYDPMAILMLVDVPHGLPPLAPPAAQRGLVATPFPPLPSPGAHRASSGPRSPGLIPRPADGTSPSQAVAGPTPAIAPDLVAPKLLTLPFALACTGAGAVLSAQLVNLPVHSYRKLVSVADGQEGSPDGSSGAPSLPLKGGAAAAATIGNLTPEALARTPGSFRLLITQHLDGSIRFADASQHLVLLPSTGPPQQPTNEAGQPTGPPPPAFLDRPFPMPLPHLTISPQQTLSHPSMAHHPRATRLLSDPRQLRVREVHFASEVLEVSAILAGGLVLHYRYGLAKFSQSSEVQAEISEEMQREREGAEAAAFTHVRQDAPHRVSISSPQSNNAEAQLYAEKQDVEVGAMLENDMQRAMRDLDLGSRPPSTTPMPPPGMPTSTSSGSIGGPPPPRPKRDPNRGSIMSRLGGSKRSSAAGSEGSPRASVSSPPPSHATQLFPPTGSSDAASISSSHFGDEFTSLDATNDWSLSGFKATHLLDLGRGDVTCLAHSNIGFLALACGAGLAIVDLRGPEVLMSEGMGGDFSVGPPTSQGKSGMRARRAERKLLEAESSAPVTGLTWTVCRLAGAQPSTHAGLAPRLVVARANGTLTVWTLVHTLEMWIPERTGATKIDDLDSHGSLAASSLSVLDVAGNVAPANPAELQRSIRDFSRSTGTEEALESDLPLLLGWTGKKLFVTAGLLGGSVVGHVDTTEPILAASIVERHGDRVVVAVSKTSVRIYSAPRLELITRVQRHYHDHSESSPTSTSSASIDAGPAGAWLERLSTLDVRLWTFMGHAPRAAQPSLLLWVQGKALPAHPSAGAVGSITSWFSTKAATTSALDDVLAGPSRAAGPAITLPPVKTKEDFVASITPGLQEVPLRNSDSPAPAGAGAPSSSSARPRQPHASAATLAESQSAASTMWANMDLAKARGEAMQGLENSLSSLETSANNWLKETKAGLVKSAARDKLGKLF</sequence>
<dbReference type="Gene3D" id="2.130.10.10">
    <property type="entry name" value="YVTN repeat-like/Quinoprotein amine dehydrogenase"/>
    <property type="match status" value="2"/>
</dbReference>
<dbReference type="GO" id="GO:0006887">
    <property type="term" value="P:exocytosis"/>
    <property type="evidence" value="ECO:0007669"/>
    <property type="project" value="UniProtKB-KW"/>
</dbReference>
<comment type="similarity">
    <text evidence="1">Belongs to the WD repeat L(2)GL family.</text>
</comment>
<dbReference type="Pfam" id="PF08596">
    <property type="entry name" value="Lgl_C"/>
    <property type="match status" value="1"/>
</dbReference>
<keyword evidence="3" id="KW-0853">WD repeat</keyword>
<feature type="compositionally biased region" description="Low complexity" evidence="4">
    <location>
        <begin position="1349"/>
        <end position="1373"/>
    </location>
</feature>
<evidence type="ECO:0000259" key="5">
    <source>
        <dbReference type="Pfam" id="PF08596"/>
    </source>
</evidence>
<dbReference type="InterPro" id="IPR013905">
    <property type="entry name" value="Lgl_C_dom"/>
</dbReference>
<proteinExistence type="inferred from homology"/>
<dbReference type="OrthoDB" id="19944at2759"/>
<dbReference type="STRING" id="1569628.A0A316UHH2"/>
<dbReference type="PROSITE" id="PS50082">
    <property type="entry name" value="WD_REPEATS_2"/>
    <property type="match status" value="1"/>
</dbReference>
<feature type="region of interest" description="Disordered" evidence="4">
    <location>
        <begin position="133"/>
        <end position="158"/>
    </location>
</feature>
<feature type="compositionally biased region" description="Pro residues" evidence="4">
    <location>
        <begin position="853"/>
        <end position="862"/>
    </location>
</feature>
<dbReference type="GO" id="GO:0006893">
    <property type="term" value="P:Golgi to plasma membrane transport"/>
    <property type="evidence" value="ECO:0007669"/>
    <property type="project" value="TreeGrafter"/>
</dbReference>
<gene>
    <name evidence="6" type="ORF">BDZ90DRAFT_234681</name>
</gene>
<dbReference type="GeneID" id="37028930"/>
<dbReference type="EMBL" id="KZ819679">
    <property type="protein sequence ID" value="PWN24726.1"/>
    <property type="molecule type" value="Genomic_DNA"/>
</dbReference>
<feature type="region of interest" description="Disordered" evidence="4">
    <location>
        <begin position="845"/>
        <end position="936"/>
    </location>
</feature>
<dbReference type="PANTHER" id="PTHR10241">
    <property type="entry name" value="LETHAL 2 GIANT LARVAE PROTEIN"/>
    <property type="match status" value="1"/>
</dbReference>
<feature type="region of interest" description="Disordered" evidence="4">
    <location>
        <begin position="517"/>
        <end position="556"/>
    </location>
</feature>
<accession>A0A316UHH2</accession>
<protein>
    <recommendedName>
        <fullName evidence="5">Lethal giant larvae (Lgl)-like C-terminal domain-containing protein</fullName>
    </recommendedName>
</protein>
<dbReference type="GO" id="GO:0005886">
    <property type="term" value="C:plasma membrane"/>
    <property type="evidence" value="ECO:0007669"/>
    <property type="project" value="TreeGrafter"/>
</dbReference>
<dbReference type="RefSeq" id="XP_025359338.1">
    <property type="nucleotide sequence ID" value="XM_025507107.1"/>
</dbReference>
<evidence type="ECO:0000256" key="4">
    <source>
        <dbReference type="SAM" id="MobiDB-lite"/>
    </source>
</evidence>
<evidence type="ECO:0000256" key="2">
    <source>
        <dbReference type="ARBA" id="ARBA00022483"/>
    </source>
</evidence>
<dbReference type="SUPFAM" id="SSF50978">
    <property type="entry name" value="WD40 repeat-like"/>
    <property type="match status" value="1"/>
</dbReference>
<dbReference type="PANTHER" id="PTHR10241:SF25">
    <property type="entry name" value="TOMOSYN, ISOFORM C"/>
    <property type="match status" value="1"/>
</dbReference>
<feature type="region of interest" description="Disordered" evidence="4">
    <location>
        <begin position="1"/>
        <end position="26"/>
    </location>
</feature>
<dbReference type="SMART" id="SM00320">
    <property type="entry name" value="WD40"/>
    <property type="match status" value="4"/>
</dbReference>
<dbReference type="Pfam" id="PF00400">
    <property type="entry name" value="WD40"/>
    <property type="match status" value="1"/>
</dbReference>
<feature type="region of interest" description="Disordered" evidence="4">
    <location>
        <begin position="1338"/>
        <end position="1378"/>
    </location>
</feature>
<feature type="region of interest" description="Disordered" evidence="4">
    <location>
        <begin position="672"/>
        <end position="694"/>
    </location>
</feature>
<evidence type="ECO:0000256" key="3">
    <source>
        <dbReference type="PROSITE-ProRule" id="PRU00221"/>
    </source>
</evidence>
<keyword evidence="2" id="KW-0268">Exocytosis</keyword>
<feature type="domain" description="Lethal giant larvae (Lgl)-like C-terminal" evidence="5">
    <location>
        <begin position="955"/>
        <end position="1315"/>
    </location>
</feature>
<evidence type="ECO:0000313" key="7">
    <source>
        <dbReference type="Proteomes" id="UP000245884"/>
    </source>
</evidence>
<organism evidence="6 7">
    <name type="scientific">Jaminaea rosea</name>
    <dbReference type="NCBI Taxonomy" id="1569628"/>
    <lineage>
        <taxon>Eukaryota</taxon>
        <taxon>Fungi</taxon>
        <taxon>Dikarya</taxon>
        <taxon>Basidiomycota</taxon>
        <taxon>Ustilaginomycotina</taxon>
        <taxon>Exobasidiomycetes</taxon>
        <taxon>Microstromatales</taxon>
        <taxon>Microstromatales incertae sedis</taxon>
        <taxon>Jaminaea</taxon>
    </lineage>
</organism>
<dbReference type="InterPro" id="IPR001680">
    <property type="entry name" value="WD40_rpt"/>
</dbReference>
<evidence type="ECO:0000256" key="1">
    <source>
        <dbReference type="ARBA" id="ARBA00008070"/>
    </source>
</evidence>
<evidence type="ECO:0000313" key="6">
    <source>
        <dbReference type="EMBL" id="PWN24726.1"/>
    </source>
</evidence>
<feature type="repeat" description="WD" evidence="3">
    <location>
        <begin position="292"/>
        <end position="324"/>
    </location>
</feature>
<dbReference type="GO" id="GO:0005737">
    <property type="term" value="C:cytoplasm"/>
    <property type="evidence" value="ECO:0007669"/>
    <property type="project" value="TreeGrafter"/>
</dbReference>
<reference evidence="6 7" key="1">
    <citation type="journal article" date="2018" name="Mol. Biol. Evol.">
        <title>Broad Genomic Sampling Reveals a Smut Pathogenic Ancestry of the Fungal Clade Ustilaginomycotina.</title>
        <authorList>
            <person name="Kijpornyongpan T."/>
            <person name="Mondo S.J."/>
            <person name="Barry K."/>
            <person name="Sandor L."/>
            <person name="Lee J."/>
            <person name="Lipzen A."/>
            <person name="Pangilinan J."/>
            <person name="LaButti K."/>
            <person name="Hainaut M."/>
            <person name="Henrissat B."/>
            <person name="Grigoriev I.V."/>
            <person name="Spatafora J.W."/>
            <person name="Aime M.C."/>
        </authorList>
    </citation>
    <scope>NUCLEOTIDE SEQUENCE [LARGE SCALE GENOMIC DNA]</scope>
    <source>
        <strain evidence="6 7">MCA 5214</strain>
    </source>
</reference>
<keyword evidence="7" id="KW-1185">Reference proteome</keyword>
<dbReference type="InterPro" id="IPR015943">
    <property type="entry name" value="WD40/YVTN_repeat-like_dom_sf"/>
</dbReference>